<dbReference type="AlphaFoldDB" id="A0A433UVS0"/>
<organism evidence="4 5">
    <name type="scientific">Dulcicalothrix desertica PCC 7102</name>
    <dbReference type="NCBI Taxonomy" id="232991"/>
    <lineage>
        <taxon>Bacteria</taxon>
        <taxon>Bacillati</taxon>
        <taxon>Cyanobacteriota</taxon>
        <taxon>Cyanophyceae</taxon>
        <taxon>Nostocales</taxon>
        <taxon>Calotrichaceae</taxon>
        <taxon>Dulcicalothrix</taxon>
    </lineage>
</organism>
<name>A0A433UVS0_9CYAN</name>
<dbReference type="Gene3D" id="2.150.10.10">
    <property type="entry name" value="Serralysin-like metalloprotease, C-terminal"/>
    <property type="match status" value="2"/>
</dbReference>
<dbReference type="PRINTS" id="PR00313">
    <property type="entry name" value="CABNDNGRPT"/>
</dbReference>
<sequence length="202" mass="20956">MATIVGNDSDNRLRGTSTADTIRGRDGNDILEGLGGIDTLLGGKGDDSLFGGAGADILSGDGETSATSQPEKGSDILVGGSASDILYAWGDDILVGGGSNQYNAQLLTDLQNDPFATVITRDKQADTFVAVNKDGVGYSLTIADYEVGIDKIDLSDFGVSGVADFADIQDKGNYFEAKTFEVSGAELVLRINVDPASLTYIA</sequence>
<dbReference type="InterPro" id="IPR050557">
    <property type="entry name" value="RTX_toxin/Mannuronan_C5-epim"/>
</dbReference>
<comment type="subcellular location">
    <subcellularLocation>
        <location evidence="1">Secreted</location>
    </subcellularLocation>
</comment>
<keyword evidence="5" id="KW-1185">Reference proteome</keyword>
<evidence type="ECO:0000313" key="4">
    <source>
        <dbReference type="EMBL" id="RUS97955.1"/>
    </source>
</evidence>
<dbReference type="PROSITE" id="PS00330">
    <property type="entry name" value="HEMOLYSIN_CALCIUM"/>
    <property type="match status" value="2"/>
</dbReference>
<dbReference type="InterPro" id="IPR018511">
    <property type="entry name" value="Hemolysin-typ_Ca-bd_CS"/>
</dbReference>
<dbReference type="RefSeq" id="WP_127086220.1">
    <property type="nucleotide sequence ID" value="NZ_RSCL01000030.1"/>
</dbReference>
<comment type="caution">
    <text evidence="4">The sequence shown here is derived from an EMBL/GenBank/DDBJ whole genome shotgun (WGS) entry which is preliminary data.</text>
</comment>
<gene>
    <name evidence="4" type="ORF">DSM106972_081740</name>
</gene>
<keyword evidence="2" id="KW-0964">Secreted</keyword>
<dbReference type="Pfam" id="PF00353">
    <property type="entry name" value="HemolysinCabind"/>
    <property type="match status" value="2"/>
</dbReference>
<evidence type="ECO:0000256" key="1">
    <source>
        <dbReference type="ARBA" id="ARBA00004613"/>
    </source>
</evidence>
<evidence type="ECO:0000313" key="5">
    <source>
        <dbReference type="Proteomes" id="UP000271624"/>
    </source>
</evidence>
<proteinExistence type="predicted"/>
<evidence type="ECO:0000256" key="2">
    <source>
        <dbReference type="ARBA" id="ARBA00022525"/>
    </source>
</evidence>
<dbReference type="Proteomes" id="UP000271624">
    <property type="component" value="Unassembled WGS sequence"/>
</dbReference>
<dbReference type="PANTHER" id="PTHR38340">
    <property type="entry name" value="S-LAYER PROTEIN"/>
    <property type="match status" value="1"/>
</dbReference>
<protein>
    <submittedName>
        <fullName evidence="4">Hemolysin expression modulating protein</fullName>
    </submittedName>
</protein>
<dbReference type="GO" id="GO:0005509">
    <property type="term" value="F:calcium ion binding"/>
    <property type="evidence" value="ECO:0007669"/>
    <property type="project" value="InterPro"/>
</dbReference>
<dbReference type="OrthoDB" id="512723at2"/>
<dbReference type="SUPFAM" id="SSF51120">
    <property type="entry name" value="beta-Roll"/>
    <property type="match status" value="1"/>
</dbReference>
<dbReference type="EMBL" id="RSCL01000030">
    <property type="protein sequence ID" value="RUS97955.1"/>
    <property type="molecule type" value="Genomic_DNA"/>
</dbReference>
<dbReference type="GO" id="GO:0005576">
    <property type="term" value="C:extracellular region"/>
    <property type="evidence" value="ECO:0007669"/>
    <property type="project" value="UniProtKB-SubCell"/>
</dbReference>
<dbReference type="PANTHER" id="PTHR38340:SF1">
    <property type="entry name" value="S-LAYER PROTEIN"/>
    <property type="match status" value="1"/>
</dbReference>
<accession>A0A433UVS0</accession>
<dbReference type="InterPro" id="IPR001343">
    <property type="entry name" value="Hemolysn_Ca-bd"/>
</dbReference>
<evidence type="ECO:0000256" key="3">
    <source>
        <dbReference type="SAM" id="MobiDB-lite"/>
    </source>
</evidence>
<feature type="region of interest" description="Disordered" evidence="3">
    <location>
        <begin position="1"/>
        <end position="25"/>
    </location>
</feature>
<reference evidence="4" key="2">
    <citation type="journal article" date="2019" name="Genome Biol. Evol.">
        <title>Day and night: Metabolic profiles and evolutionary relationships of six axenic non-marine cyanobacteria.</title>
        <authorList>
            <person name="Will S.E."/>
            <person name="Henke P."/>
            <person name="Boedeker C."/>
            <person name="Huang S."/>
            <person name="Brinkmann H."/>
            <person name="Rohde M."/>
            <person name="Jarek M."/>
            <person name="Friedl T."/>
            <person name="Seufert S."/>
            <person name="Schumacher M."/>
            <person name="Overmann J."/>
            <person name="Neumann-Schaal M."/>
            <person name="Petersen J."/>
        </authorList>
    </citation>
    <scope>NUCLEOTIDE SEQUENCE [LARGE SCALE GENOMIC DNA]</scope>
    <source>
        <strain evidence="4">PCC 7102</strain>
    </source>
</reference>
<dbReference type="InterPro" id="IPR011049">
    <property type="entry name" value="Serralysin-like_metalloprot_C"/>
</dbReference>
<reference evidence="4" key="1">
    <citation type="submission" date="2018-12" db="EMBL/GenBank/DDBJ databases">
        <authorList>
            <person name="Will S."/>
            <person name="Neumann-Schaal M."/>
            <person name="Henke P."/>
        </authorList>
    </citation>
    <scope>NUCLEOTIDE SEQUENCE</scope>
    <source>
        <strain evidence="4">PCC 7102</strain>
    </source>
</reference>